<organism evidence="1">
    <name type="scientific">marine sediment metagenome</name>
    <dbReference type="NCBI Taxonomy" id="412755"/>
    <lineage>
        <taxon>unclassified sequences</taxon>
        <taxon>metagenomes</taxon>
        <taxon>ecological metagenomes</taxon>
    </lineage>
</organism>
<proteinExistence type="predicted"/>
<dbReference type="AlphaFoldDB" id="X1QF97"/>
<comment type="caution">
    <text evidence="1">The sequence shown here is derived from an EMBL/GenBank/DDBJ whole genome shotgun (WGS) entry which is preliminary data.</text>
</comment>
<dbReference type="EMBL" id="BARV01036024">
    <property type="protein sequence ID" value="GAI49710.1"/>
    <property type="molecule type" value="Genomic_DNA"/>
</dbReference>
<protein>
    <submittedName>
        <fullName evidence="1">Uncharacterized protein</fullName>
    </submittedName>
</protein>
<name>X1QF97_9ZZZZ</name>
<sequence>MEEIMCIFCEKESDQVVIKENGFKGKKCPTCGLIYISPRPTFSWMEYPSVLPFRSSKCYTF</sequence>
<gene>
    <name evidence="1" type="ORF">S06H3_56060</name>
</gene>
<reference evidence="1" key="1">
    <citation type="journal article" date="2014" name="Front. Microbiol.">
        <title>High frequency of phylogenetically diverse reductive dehalogenase-homologous genes in deep subseafloor sedimentary metagenomes.</title>
        <authorList>
            <person name="Kawai M."/>
            <person name="Futagami T."/>
            <person name="Toyoda A."/>
            <person name="Takaki Y."/>
            <person name="Nishi S."/>
            <person name="Hori S."/>
            <person name="Arai W."/>
            <person name="Tsubouchi T."/>
            <person name="Morono Y."/>
            <person name="Uchiyama I."/>
            <person name="Ito T."/>
            <person name="Fujiyama A."/>
            <person name="Inagaki F."/>
            <person name="Takami H."/>
        </authorList>
    </citation>
    <scope>NUCLEOTIDE SEQUENCE</scope>
    <source>
        <strain evidence="1">Expedition CK06-06</strain>
    </source>
</reference>
<accession>X1QF97</accession>
<evidence type="ECO:0000313" key="1">
    <source>
        <dbReference type="EMBL" id="GAI49710.1"/>
    </source>
</evidence>